<protein>
    <submittedName>
        <fullName evidence="4 5">Uncharacterized protein LOC111010806</fullName>
    </submittedName>
</protein>
<name>A0A6J1CE16_MOMCH</name>
<evidence type="ECO:0000256" key="1">
    <source>
        <dbReference type="SAM" id="Coils"/>
    </source>
</evidence>
<evidence type="ECO:0000313" key="4">
    <source>
        <dbReference type="RefSeq" id="XP_022140057.1"/>
    </source>
</evidence>
<evidence type="ECO:0000256" key="2">
    <source>
        <dbReference type="SAM" id="MobiDB-lite"/>
    </source>
</evidence>
<organism evidence="3 7">
    <name type="scientific">Momordica charantia</name>
    <name type="common">Bitter gourd</name>
    <name type="synonym">Balsam pear</name>
    <dbReference type="NCBI Taxonomy" id="3673"/>
    <lineage>
        <taxon>Eukaryota</taxon>
        <taxon>Viridiplantae</taxon>
        <taxon>Streptophyta</taxon>
        <taxon>Embryophyta</taxon>
        <taxon>Tracheophyta</taxon>
        <taxon>Spermatophyta</taxon>
        <taxon>Magnoliopsida</taxon>
        <taxon>eudicotyledons</taxon>
        <taxon>Gunneridae</taxon>
        <taxon>Pentapetalae</taxon>
        <taxon>rosids</taxon>
        <taxon>fabids</taxon>
        <taxon>Cucurbitales</taxon>
        <taxon>Cucurbitaceae</taxon>
        <taxon>Momordiceae</taxon>
        <taxon>Momordica</taxon>
    </lineage>
</organism>
<keyword evidence="3" id="KW-1185">Reference proteome</keyword>
<evidence type="ECO:0000313" key="7">
    <source>
        <dbReference type="RefSeq" id="XP_022140060.1"/>
    </source>
</evidence>
<dbReference type="RefSeq" id="XP_022140060.1">
    <property type="nucleotide sequence ID" value="XM_022284368.1"/>
</dbReference>
<accession>A0A6J1CE16</accession>
<feature type="coiled-coil region" evidence="1">
    <location>
        <begin position="380"/>
        <end position="454"/>
    </location>
</feature>
<keyword evidence="1" id="KW-0175">Coiled coil</keyword>
<dbReference type="PANTHER" id="PTHR35480:SF1">
    <property type="entry name" value="MATERNAL EFFECT EMBRYO ARREST 22"/>
    <property type="match status" value="1"/>
</dbReference>
<evidence type="ECO:0000313" key="5">
    <source>
        <dbReference type="RefSeq" id="XP_022140058.1"/>
    </source>
</evidence>
<dbReference type="RefSeq" id="XP_022140057.1">
    <property type="nucleotide sequence ID" value="XM_022284365.1"/>
</dbReference>
<dbReference type="RefSeq" id="XP_022140059.1">
    <property type="nucleotide sequence ID" value="XM_022284367.1"/>
</dbReference>
<feature type="coiled-coil region" evidence="1">
    <location>
        <begin position="194"/>
        <end position="298"/>
    </location>
</feature>
<dbReference type="Proteomes" id="UP000504603">
    <property type="component" value="Unplaced"/>
</dbReference>
<feature type="region of interest" description="Disordered" evidence="2">
    <location>
        <begin position="688"/>
        <end position="718"/>
    </location>
</feature>
<dbReference type="RefSeq" id="XP_022140058.1">
    <property type="nucleotide sequence ID" value="XM_022284366.1"/>
</dbReference>
<sequence length="1471" mass="165685">MAEDAVPKPESSNSCCKAWKDKYSKLEEKRNALRQAVKLLEQQINKIQAENLNLKKGYEEEKARASIEREGKDKESTIRVSLEREILDLKSQISSLEQNNVNAVNDHGEVEHLNALVAECKKEISQLKELLEIEKRRTDAEKKNAEVRKEEAAQAWKTGKVERSKTSDSRKFHKTEMDKANEGRQQLGMLKKECEETKLKLASETSKLMELIKELEVEKQNTFKEKERADSEMSKAEDSRMRAEAIRKQAEGEKSRAEKLLKQLGRKNSKIEELQKQVKELQASKISIEARCRQLDKKTDSKAVEQNDKPLSETIQRDANEIKLVYDLLKAKEVNMRHKMVGDLAIMKEKPMDFKQMTSEDLKNRIGIYHKKAMDEQCRADKLSFELEENKRKVEELQKKLREFKSCRKLVDASVSSEHATSSERAEMKLLKKKLKFEKERVEHARQVANLEKTHRSMIQQDLGRFKLEFVQLSNHLDTIHKLASTGAKDNHDLEKTRNAENLHRLYSKKHIQAIEPFQTWMPESNFRRMIPQHGAPLLSSEGNHVTSVSGIESRLESLPGGSNRKMLQSCAVNSSTASFSDGQLVGSQDKAGLCLTAAKLVGENLNVQPKVSNLTGELSKMKSNENLAMVAENSVRSPIKDHVGRANEKQKKRKRTIETVESIEYLYHKSKKMHSQIEEKLSLLHTLNRPTEKPSRKSEDVISNPPQDSSADKKFRKKTNSLYQKKIKMQGLLDNDEIKLNKVDTEVCVPESVSRQPSQPVSKLTDSCQPCLEELDNSVISELQILETFGNIAGGDYMKLLDLDSAADEKCYRRAMEMPLSPSLPDICVPGTETSALNDFEPLVDEFHKKLPKEKGQPHSHSYDVIDVEIKSNYTQSCNSGLLRDIHSSKRQVDPCLMLGSHGSDLCDIVQAEKICLDKVGVIVEMPGTEFSLSGCEGVETSEIKSGSQDNFVPDFCVLFSNAEDCHSISRIFSATRACIKRISLTSQKEWMVQEILAALNMEHRLLPKEKTCVFVSLVLLNFTVVAMHRYGNFLNCKTCMDSFSGHISEAMLNVETRSLFAELCCLDELLALIEDFIIDGRVLSCTDASFETLTEGGVRVNIPIDGVDRTLSFVPASADYLIAGSSILASISKAVDRTGLLWEVSYSILRICRYESSQMLTMLHIFAHIGGDQFFSLEGYSILMAVLKSIIMHLELVGTSDDATFTLPKRNCRTEFVQCANCPFSEEVMSMPMVVSFLLQLILKNMSNGIMAEDLENATSSSNLKSLFERNIQIPSENSSCKEVHPALYLDCDASCCLKKYKVSDDQPCFFFNPTLCDVSDAISLVELIACYMSWNWTCVNIISQLLELLKSSVKESLAIVILLGQLGRFGVDSGGFEDGGVKILRSNLSEFLCLDTTIKSGLCVQIAIVSALLGLLPFDFETIVQDKGSYPPSLSQYVEVNLIKTWYSLLSSKQKELSCNILQISVAM</sequence>
<reference evidence="4 5" key="1">
    <citation type="submission" date="2025-04" db="UniProtKB">
        <authorList>
            <consortium name="RefSeq"/>
        </authorList>
    </citation>
    <scope>IDENTIFICATION</scope>
    <source>
        <strain evidence="4 5">OHB3-1</strain>
    </source>
</reference>
<gene>
    <name evidence="4 5 6 7" type="primary">LOC111010806</name>
</gene>
<feature type="region of interest" description="Disordered" evidence="2">
    <location>
        <begin position="139"/>
        <end position="188"/>
    </location>
</feature>
<evidence type="ECO:0000313" key="6">
    <source>
        <dbReference type="RefSeq" id="XP_022140059.1"/>
    </source>
</evidence>
<dbReference type="PANTHER" id="PTHR35480">
    <property type="entry name" value="MATERNAL EFFECT EMBRYO ARREST 22"/>
    <property type="match status" value="1"/>
</dbReference>
<feature type="compositionally biased region" description="Basic and acidic residues" evidence="2">
    <location>
        <begin position="691"/>
        <end position="701"/>
    </location>
</feature>
<dbReference type="GeneID" id="111010806"/>
<feature type="compositionally biased region" description="Basic and acidic residues" evidence="2">
    <location>
        <begin position="139"/>
        <end position="152"/>
    </location>
</feature>
<proteinExistence type="predicted"/>
<dbReference type="KEGG" id="mcha:111010806"/>
<evidence type="ECO:0000313" key="3">
    <source>
        <dbReference type="Proteomes" id="UP000504603"/>
    </source>
</evidence>
<feature type="compositionally biased region" description="Basic and acidic residues" evidence="2">
    <location>
        <begin position="159"/>
        <end position="182"/>
    </location>
</feature>
<dbReference type="OrthoDB" id="1933275at2759"/>